<keyword evidence="5 6" id="KW-0676">Redox-active center</keyword>
<dbReference type="InterPro" id="IPR004674">
    <property type="entry name" value="AhpD"/>
</dbReference>
<feature type="active site" description="Cysteine sulfenic acid (-SOH) intermediate" evidence="6">
    <location>
        <position position="161"/>
    </location>
</feature>
<dbReference type="GO" id="GO:0006979">
    <property type="term" value="P:response to oxidative stress"/>
    <property type="evidence" value="ECO:0007669"/>
    <property type="project" value="InterPro"/>
</dbReference>
<evidence type="ECO:0000256" key="4">
    <source>
        <dbReference type="ARBA" id="ARBA00023157"/>
    </source>
</evidence>
<feature type="disulfide bond" description="Interchain (with AhpC); in linked form" evidence="6">
    <location>
        <position position="161"/>
    </location>
</feature>
<reference evidence="8 9" key="1">
    <citation type="submission" date="2020-02" db="EMBL/GenBank/DDBJ databases">
        <title>Aliifodinibius halophilus 2W32, complete genome.</title>
        <authorList>
            <person name="Li Y."/>
            <person name="Wu S."/>
        </authorList>
    </citation>
    <scope>NUCLEOTIDE SEQUENCE [LARGE SCALE GENOMIC DNA]</scope>
    <source>
        <strain evidence="8 9">2W32</strain>
    </source>
</reference>
<keyword evidence="4 6" id="KW-1015">Disulfide bond</keyword>
<evidence type="ECO:0000256" key="2">
    <source>
        <dbReference type="ARBA" id="ARBA00022862"/>
    </source>
</evidence>
<dbReference type="AlphaFoldDB" id="A0A6M1SZC0"/>
<protein>
    <recommendedName>
        <fullName evidence="6">Alkyl hydroperoxide reductase AhpD</fullName>
        <ecNumber evidence="6">1.11.1.28</ecNumber>
    </recommendedName>
    <alternativeName>
        <fullName evidence="6">Alkylhydroperoxidase AhpD</fullName>
    </alternativeName>
</protein>
<organism evidence="8 9">
    <name type="scientific">Fodinibius halophilus</name>
    <dbReference type="NCBI Taxonomy" id="1736908"/>
    <lineage>
        <taxon>Bacteria</taxon>
        <taxon>Pseudomonadati</taxon>
        <taxon>Balneolota</taxon>
        <taxon>Balneolia</taxon>
        <taxon>Balneolales</taxon>
        <taxon>Balneolaceae</taxon>
        <taxon>Fodinibius</taxon>
    </lineage>
</organism>
<evidence type="ECO:0000256" key="5">
    <source>
        <dbReference type="ARBA" id="ARBA00023284"/>
    </source>
</evidence>
<dbReference type="Proteomes" id="UP000479132">
    <property type="component" value="Unassembled WGS sequence"/>
</dbReference>
<keyword evidence="9" id="KW-1185">Reference proteome</keyword>
<feature type="domain" description="Carboxymuconolactone decarboxylase-like" evidence="7">
    <location>
        <begin position="129"/>
        <end position="189"/>
    </location>
</feature>
<accession>A0A6M1SZC0</accession>
<evidence type="ECO:0000256" key="6">
    <source>
        <dbReference type="HAMAP-Rule" id="MF_01676"/>
    </source>
</evidence>
<proteinExistence type="inferred from homology"/>
<dbReference type="EMBL" id="JAALLS010000001">
    <property type="protein sequence ID" value="NGP87007.1"/>
    <property type="molecule type" value="Genomic_DNA"/>
</dbReference>
<evidence type="ECO:0000256" key="3">
    <source>
        <dbReference type="ARBA" id="ARBA00023002"/>
    </source>
</evidence>
<dbReference type="Pfam" id="PF02627">
    <property type="entry name" value="CMD"/>
    <property type="match status" value="1"/>
</dbReference>
<dbReference type="SUPFAM" id="SSF69118">
    <property type="entry name" value="AhpD-like"/>
    <property type="match status" value="1"/>
</dbReference>
<keyword evidence="2 6" id="KW-0049">Antioxidant</keyword>
<dbReference type="EC" id="1.11.1.28" evidence="6"/>
<dbReference type="RefSeq" id="WP_165265341.1">
    <property type="nucleotide sequence ID" value="NZ_JAALLS010000001.1"/>
</dbReference>
<comment type="caution">
    <text evidence="8">The sequence shown here is derived from an EMBL/GenBank/DDBJ whole genome shotgun (WGS) entry which is preliminary data.</text>
</comment>
<dbReference type="GO" id="GO:0045454">
    <property type="term" value="P:cell redox homeostasis"/>
    <property type="evidence" value="ECO:0007669"/>
    <property type="project" value="TreeGrafter"/>
</dbReference>
<comment type="catalytic activity">
    <reaction evidence="6">
        <text>N(6)-[(R)-dihydrolipoyl]-L-lysyl-[lipoyl-carrier protein] + a hydroperoxide = N(6)-[(R)-lipoyl]-L-lysyl-[lipoyl-carrier protein] + an alcohol + H2O</text>
        <dbReference type="Rhea" id="RHEA:62636"/>
        <dbReference type="Rhea" id="RHEA-COMP:10502"/>
        <dbReference type="Rhea" id="RHEA-COMP:16355"/>
        <dbReference type="ChEBI" id="CHEBI:15377"/>
        <dbReference type="ChEBI" id="CHEBI:30879"/>
        <dbReference type="ChEBI" id="CHEBI:35924"/>
        <dbReference type="ChEBI" id="CHEBI:83099"/>
        <dbReference type="ChEBI" id="CHEBI:83100"/>
        <dbReference type="EC" id="1.11.1.28"/>
    </reaction>
</comment>
<sequence>MFGIADTKDVKDDLVEDLGLDEEYSSSSLDALVDGDSRYIKDLRVNLKKTLQSDHLSEKETALIALAIAVNEKNEPLKKYFRSLSGELEATEEEIGDAVACASLLAANNVLYRFRHFVDKEEYNNQSAGIKMNIMAKPKLEKEFFELISLAVSAANGCELCVQSHEQSLLKLDSNEERIFDAIRLASVITSLDKIVY</sequence>
<evidence type="ECO:0000313" key="8">
    <source>
        <dbReference type="EMBL" id="NGP87007.1"/>
    </source>
</evidence>
<dbReference type="HAMAP" id="MF_01676">
    <property type="entry name" value="AhpD"/>
    <property type="match status" value="1"/>
</dbReference>
<evidence type="ECO:0000256" key="1">
    <source>
        <dbReference type="ARBA" id="ARBA00022559"/>
    </source>
</evidence>
<dbReference type="InterPro" id="IPR004675">
    <property type="entry name" value="AhpD_core"/>
</dbReference>
<dbReference type="GO" id="GO:0015036">
    <property type="term" value="F:disulfide oxidoreductase activity"/>
    <property type="evidence" value="ECO:0007669"/>
    <property type="project" value="TreeGrafter"/>
</dbReference>
<feature type="disulfide bond" evidence="6">
    <location>
        <begin position="158"/>
        <end position="161"/>
    </location>
</feature>
<dbReference type="InterPro" id="IPR003779">
    <property type="entry name" value="CMD-like"/>
</dbReference>
<keyword evidence="3 6" id="KW-0560">Oxidoreductase</keyword>
<dbReference type="PANTHER" id="PTHR33930:SF7">
    <property type="entry name" value="ALKYL HYDROPEROXIDE REDUCTASE AHPD"/>
    <property type="match status" value="1"/>
</dbReference>
<dbReference type="Gene3D" id="1.20.1290.10">
    <property type="entry name" value="AhpD-like"/>
    <property type="match status" value="1"/>
</dbReference>
<evidence type="ECO:0000259" key="7">
    <source>
        <dbReference type="Pfam" id="PF02627"/>
    </source>
</evidence>
<gene>
    <name evidence="6" type="primary">ahpD</name>
    <name evidence="8" type="ORF">G3569_01470</name>
</gene>
<dbReference type="GO" id="GO:0032843">
    <property type="term" value="F:hydroperoxide reductase activity"/>
    <property type="evidence" value="ECO:0007669"/>
    <property type="project" value="InterPro"/>
</dbReference>
<feature type="active site" description="Proton donor" evidence="6">
    <location>
        <position position="158"/>
    </location>
</feature>
<comment type="function">
    <text evidence="6">Antioxidant protein with alkyl hydroperoxidase activity. Required for the reduction of the AhpC active site cysteine residues and for the regeneration of the AhpC enzyme activity.</text>
</comment>
<keyword evidence="1 6" id="KW-0575">Peroxidase</keyword>
<name>A0A6M1SZC0_9BACT</name>
<comment type="similarity">
    <text evidence="6">Belongs to the AhpD family.</text>
</comment>
<dbReference type="NCBIfam" id="TIGR00778">
    <property type="entry name" value="ahpD_dom"/>
    <property type="match status" value="1"/>
</dbReference>
<evidence type="ECO:0000313" key="9">
    <source>
        <dbReference type="Proteomes" id="UP000479132"/>
    </source>
</evidence>
<dbReference type="GO" id="GO:0051920">
    <property type="term" value="F:peroxiredoxin activity"/>
    <property type="evidence" value="ECO:0007669"/>
    <property type="project" value="InterPro"/>
</dbReference>
<dbReference type="PANTHER" id="PTHR33930">
    <property type="entry name" value="ALKYL HYDROPEROXIDE REDUCTASE AHPD"/>
    <property type="match status" value="1"/>
</dbReference>
<dbReference type="InterPro" id="IPR029032">
    <property type="entry name" value="AhpD-like"/>
</dbReference>